<dbReference type="InterPro" id="IPR042211">
    <property type="entry name" value="CRISPR-assoc_Cas1_N"/>
</dbReference>
<keyword evidence="12" id="KW-1185">Reference proteome</keyword>
<name>A0A842HHX3_9BACT</name>
<dbReference type="EMBL" id="JACHVB010000035">
    <property type="protein sequence ID" value="MBC2595164.1"/>
    <property type="molecule type" value="Genomic_DNA"/>
</dbReference>
<dbReference type="InterPro" id="IPR042206">
    <property type="entry name" value="CRISPR-assoc_Cas1_C"/>
</dbReference>
<keyword evidence="7 10" id="KW-0238">DNA-binding</keyword>
<evidence type="ECO:0000256" key="4">
    <source>
        <dbReference type="ARBA" id="ARBA00022801"/>
    </source>
</evidence>
<organism evidence="11 12">
    <name type="scientific">Ruficoccus amylovorans</name>
    <dbReference type="NCBI Taxonomy" id="1804625"/>
    <lineage>
        <taxon>Bacteria</taxon>
        <taxon>Pseudomonadati</taxon>
        <taxon>Verrucomicrobiota</taxon>
        <taxon>Opitutia</taxon>
        <taxon>Puniceicoccales</taxon>
        <taxon>Cerasicoccaceae</taxon>
        <taxon>Ruficoccus</taxon>
    </lineage>
</organism>
<sequence length="344" mass="38384">MKTHLNTLFVTQEGTYLHRDGAAVEVRQEGKPRLRVPLHNLDGICCFAWDCTASAALLAACAEADVTVSFHTPSGKFQAATRGFTSGNILLRRAQYRASEDESLSLAIARNMVAAKIANARQVILRVVRDHGSRDEEKAARLSAAAEQLTHRVRFAQAADNLDSLRGVEGDAATFYFGAFSDLLTNNEFVLDARQRRPPIDPVNALLSFCYTLLMHDCRSALEGCGLDPQCGFLHRDRPGRQSLALDLMEELRAPIADRVALTLLNRRQLGHKDFETRENGGVYLKPDGRKTVFAAWQERKQTEILHPLLDERISYGLLPHIQARLLARHLRGDLDGYPAFLTR</sequence>
<comment type="cofactor">
    <cofactor evidence="10">
        <name>Mg(2+)</name>
        <dbReference type="ChEBI" id="CHEBI:18420"/>
    </cofactor>
    <cofactor evidence="10">
        <name>Mn(2+)</name>
        <dbReference type="ChEBI" id="CHEBI:29035"/>
    </cofactor>
</comment>
<evidence type="ECO:0000256" key="3">
    <source>
        <dbReference type="ARBA" id="ARBA00022759"/>
    </source>
</evidence>
<proteinExistence type="inferred from homology"/>
<evidence type="ECO:0000256" key="7">
    <source>
        <dbReference type="ARBA" id="ARBA00023125"/>
    </source>
</evidence>
<evidence type="ECO:0000256" key="1">
    <source>
        <dbReference type="ARBA" id="ARBA00022722"/>
    </source>
</evidence>
<evidence type="ECO:0000313" key="12">
    <source>
        <dbReference type="Proteomes" id="UP000546464"/>
    </source>
</evidence>
<dbReference type="RefSeq" id="WP_185676127.1">
    <property type="nucleotide sequence ID" value="NZ_JACHVB010000035.1"/>
</dbReference>
<evidence type="ECO:0000256" key="6">
    <source>
        <dbReference type="ARBA" id="ARBA00023118"/>
    </source>
</evidence>
<keyword evidence="4 10" id="KW-0378">Hydrolase</keyword>
<dbReference type="Proteomes" id="UP000546464">
    <property type="component" value="Unassembled WGS sequence"/>
</dbReference>
<gene>
    <name evidence="11" type="primary">cas1c</name>
    <name evidence="10" type="synonym">cas1</name>
    <name evidence="11" type="ORF">H5P28_12925</name>
</gene>
<comment type="function">
    <text evidence="10">CRISPR (clustered regularly interspaced short palindromic repeat), is an adaptive immune system that provides protection against mobile genetic elements (viruses, transposable elements and conjugative plasmids). CRISPR clusters contain spacers, sequences complementary to antecedent mobile elements, and target invading nucleic acids. CRISPR clusters are transcribed and processed into CRISPR RNA (crRNA). Acts as a dsDNA endonuclease. Involved in the integration of spacer DNA into the CRISPR cassette.</text>
</comment>
<dbReference type="InterPro" id="IPR019856">
    <property type="entry name" value="CRISPR-assoc_Cas1_DVULG"/>
</dbReference>
<dbReference type="EC" id="3.1.-.-" evidence="10"/>
<keyword evidence="5 10" id="KW-0460">Magnesium</keyword>
<evidence type="ECO:0000256" key="8">
    <source>
        <dbReference type="ARBA" id="ARBA00023211"/>
    </source>
</evidence>
<evidence type="ECO:0000256" key="9">
    <source>
        <dbReference type="ARBA" id="ARBA00038592"/>
    </source>
</evidence>
<dbReference type="Gene3D" id="1.20.120.920">
    <property type="entry name" value="CRISPR-associated endonuclease Cas1, C-terminal domain"/>
    <property type="match status" value="1"/>
</dbReference>
<comment type="caution">
    <text evidence="11">The sequence shown here is derived from an EMBL/GenBank/DDBJ whole genome shotgun (WGS) entry which is preliminary data.</text>
</comment>
<evidence type="ECO:0000313" key="11">
    <source>
        <dbReference type="EMBL" id="MBC2595164.1"/>
    </source>
</evidence>
<dbReference type="NCBIfam" id="TIGR00287">
    <property type="entry name" value="cas1"/>
    <property type="match status" value="1"/>
</dbReference>
<dbReference type="GO" id="GO:0043571">
    <property type="term" value="P:maintenance of CRISPR repeat elements"/>
    <property type="evidence" value="ECO:0007669"/>
    <property type="project" value="UniProtKB-UniRule"/>
</dbReference>
<feature type="binding site" evidence="10">
    <location>
        <position position="250"/>
    </location>
    <ligand>
        <name>Mn(2+)</name>
        <dbReference type="ChEBI" id="CHEBI:29035"/>
    </ligand>
</feature>
<dbReference type="GO" id="GO:0051607">
    <property type="term" value="P:defense response to virus"/>
    <property type="evidence" value="ECO:0007669"/>
    <property type="project" value="UniProtKB-UniRule"/>
</dbReference>
<dbReference type="HAMAP" id="MF_01470">
    <property type="entry name" value="Cas1"/>
    <property type="match status" value="1"/>
</dbReference>
<keyword evidence="3 10" id="KW-0255">Endonuclease</keyword>
<dbReference type="GO" id="GO:0016787">
    <property type="term" value="F:hydrolase activity"/>
    <property type="evidence" value="ECO:0007669"/>
    <property type="project" value="UniProtKB-KW"/>
</dbReference>
<comment type="subunit">
    <text evidence="9 10">Homodimer, forms a heterotetramer with a Cas2 homodimer.</text>
</comment>
<accession>A0A842HHX3</accession>
<dbReference type="PANTHER" id="PTHR34353:SF2">
    <property type="entry name" value="CRISPR-ASSOCIATED ENDONUCLEASE CAS1 1"/>
    <property type="match status" value="1"/>
</dbReference>
<evidence type="ECO:0000256" key="2">
    <source>
        <dbReference type="ARBA" id="ARBA00022723"/>
    </source>
</evidence>
<dbReference type="GO" id="GO:0004520">
    <property type="term" value="F:DNA endonuclease activity"/>
    <property type="evidence" value="ECO:0007669"/>
    <property type="project" value="InterPro"/>
</dbReference>
<dbReference type="InterPro" id="IPR002729">
    <property type="entry name" value="CRISPR-assoc_Cas1"/>
</dbReference>
<dbReference type="AlphaFoldDB" id="A0A842HHX3"/>
<dbReference type="InterPro" id="IPR050646">
    <property type="entry name" value="Cas1"/>
</dbReference>
<dbReference type="NCBIfam" id="TIGR03640">
    <property type="entry name" value="cas1_DVULG"/>
    <property type="match status" value="1"/>
</dbReference>
<keyword evidence="1 10" id="KW-0540">Nuclease</keyword>
<keyword evidence="6 10" id="KW-0051">Antiviral defense</keyword>
<dbReference type="Pfam" id="PF01867">
    <property type="entry name" value="Cas_Cas1"/>
    <property type="match status" value="1"/>
</dbReference>
<dbReference type="PANTHER" id="PTHR34353">
    <property type="entry name" value="CRISPR-ASSOCIATED ENDONUCLEASE CAS1 1"/>
    <property type="match status" value="1"/>
</dbReference>
<feature type="binding site" evidence="10">
    <location>
        <position position="169"/>
    </location>
    <ligand>
        <name>Mn(2+)</name>
        <dbReference type="ChEBI" id="CHEBI:29035"/>
    </ligand>
</feature>
<dbReference type="GO" id="GO:0046872">
    <property type="term" value="F:metal ion binding"/>
    <property type="evidence" value="ECO:0007669"/>
    <property type="project" value="UniProtKB-UniRule"/>
</dbReference>
<keyword evidence="2 10" id="KW-0479">Metal-binding</keyword>
<protein>
    <recommendedName>
        <fullName evidence="10">CRISPR-associated endonuclease Cas1</fullName>
        <ecNumber evidence="10">3.1.-.-</ecNumber>
    </recommendedName>
</protein>
<evidence type="ECO:0000256" key="5">
    <source>
        <dbReference type="ARBA" id="ARBA00022842"/>
    </source>
</evidence>
<evidence type="ECO:0000256" key="10">
    <source>
        <dbReference type="HAMAP-Rule" id="MF_01470"/>
    </source>
</evidence>
<keyword evidence="8 10" id="KW-0464">Manganese</keyword>
<dbReference type="GO" id="GO:0003677">
    <property type="term" value="F:DNA binding"/>
    <property type="evidence" value="ECO:0007669"/>
    <property type="project" value="UniProtKB-KW"/>
</dbReference>
<feature type="binding site" evidence="10">
    <location>
        <position position="235"/>
    </location>
    <ligand>
        <name>Mn(2+)</name>
        <dbReference type="ChEBI" id="CHEBI:29035"/>
    </ligand>
</feature>
<reference evidence="11 12" key="1">
    <citation type="submission" date="2020-07" db="EMBL/GenBank/DDBJ databases">
        <authorList>
            <person name="Feng X."/>
        </authorList>
    </citation>
    <scope>NUCLEOTIDE SEQUENCE [LARGE SCALE GENOMIC DNA]</scope>
    <source>
        <strain evidence="11 12">JCM31066</strain>
    </source>
</reference>
<dbReference type="Gene3D" id="3.100.10.20">
    <property type="entry name" value="CRISPR-associated endonuclease Cas1, N-terminal domain"/>
    <property type="match status" value="1"/>
</dbReference>
<comment type="similarity">
    <text evidence="10">Belongs to the CRISPR-associated endonuclease Cas1 family.</text>
</comment>